<accession>A0A1L5NE08</accession>
<protein>
    <recommendedName>
        <fullName evidence="3">PilT domain-containing protein</fullName>
    </recommendedName>
</protein>
<reference evidence="1 2" key="1">
    <citation type="submission" date="2016-09" db="EMBL/GenBank/DDBJ databases">
        <title>The complete genome sequences of Rhizobium gallicum, symbiovars gallicum and phaseoli, symbionts associated to common bean (Phaseolus vulgaris).</title>
        <authorList>
            <person name="Bustos P."/>
            <person name="Santamaria R.I."/>
            <person name="Perez-Carrascal O.M."/>
            <person name="Juarez S."/>
            <person name="Lozano L."/>
            <person name="Martinez-Flores I."/>
            <person name="Martinez-Romero E."/>
            <person name="Cevallos M."/>
            <person name="Romero D."/>
            <person name="Davila G."/>
            <person name="Gonzalez V."/>
        </authorList>
    </citation>
    <scope>NUCLEOTIDE SEQUENCE [LARGE SCALE GENOMIC DNA]</scope>
    <source>
        <strain evidence="1 2">IE4872</strain>
    </source>
</reference>
<dbReference type="InterPro" id="IPR029060">
    <property type="entry name" value="PIN-like_dom_sf"/>
</dbReference>
<evidence type="ECO:0008006" key="3">
    <source>
        <dbReference type="Google" id="ProtNLM"/>
    </source>
</evidence>
<evidence type="ECO:0000313" key="1">
    <source>
        <dbReference type="EMBL" id="APO66126.1"/>
    </source>
</evidence>
<dbReference type="SUPFAM" id="SSF88723">
    <property type="entry name" value="PIN domain-like"/>
    <property type="match status" value="1"/>
</dbReference>
<dbReference type="Gene3D" id="3.40.50.1010">
    <property type="entry name" value="5'-nuclease"/>
    <property type="match status" value="1"/>
</dbReference>
<dbReference type="AlphaFoldDB" id="A0A1L5NE08"/>
<name>A0A1L5NE08_9HYPH</name>
<organism evidence="1 2">
    <name type="scientific">Rhizobium gallicum</name>
    <dbReference type="NCBI Taxonomy" id="56730"/>
    <lineage>
        <taxon>Bacteria</taxon>
        <taxon>Pseudomonadati</taxon>
        <taxon>Pseudomonadota</taxon>
        <taxon>Alphaproteobacteria</taxon>
        <taxon>Hyphomicrobiales</taxon>
        <taxon>Rhizobiaceae</taxon>
        <taxon>Rhizobium/Agrobacterium group</taxon>
        <taxon>Rhizobium</taxon>
    </lineage>
</organism>
<dbReference type="EMBL" id="CP017101">
    <property type="protein sequence ID" value="APO66126.1"/>
    <property type="molecule type" value="Genomic_DNA"/>
</dbReference>
<evidence type="ECO:0000313" key="2">
    <source>
        <dbReference type="Proteomes" id="UP000184749"/>
    </source>
</evidence>
<dbReference type="STRING" id="56730.IE4872_CH00459"/>
<dbReference type="Proteomes" id="UP000184749">
    <property type="component" value="Chromosome"/>
</dbReference>
<gene>
    <name evidence="1" type="ORF">IE4872_CH00459</name>
</gene>
<proteinExistence type="predicted"/>
<sequence>MITMPRLQRAVVCGQSVRAWGGRKIQDARITAICLAHGATLATREIKDFEGLDLRLVNPFEDC</sequence>